<reference evidence="3 4" key="1">
    <citation type="submission" date="2020-08" db="EMBL/GenBank/DDBJ databases">
        <title>A Genomic Blueprint of the Chicken Gut Microbiome.</title>
        <authorList>
            <person name="Gilroy R."/>
            <person name="Ravi A."/>
            <person name="Getino M."/>
            <person name="Pursley I."/>
            <person name="Horton D.L."/>
            <person name="Alikhan N.-F."/>
            <person name="Baker D."/>
            <person name="Gharbi K."/>
            <person name="Hall N."/>
            <person name="Watson M."/>
            <person name="Adriaenssens E.M."/>
            <person name="Foster-Nyarko E."/>
            <person name="Jarju S."/>
            <person name="Secka A."/>
            <person name="Antonio M."/>
            <person name="Oren A."/>
            <person name="Chaudhuri R."/>
            <person name="La Ragione R.M."/>
            <person name="Hildebrand F."/>
            <person name="Pallen M.J."/>
        </authorList>
    </citation>
    <scope>NUCLEOTIDE SEQUENCE [LARGE SCALE GENOMIC DNA]</scope>
    <source>
        <strain evidence="3 4">Sa1CVN1</strain>
    </source>
</reference>
<dbReference type="PROSITE" id="PS51257">
    <property type="entry name" value="PROKAR_LIPOPROTEIN"/>
    <property type="match status" value="1"/>
</dbReference>
<dbReference type="EMBL" id="JACSPP010000029">
    <property type="protein sequence ID" value="MBD8040784.1"/>
    <property type="molecule type" value="Genomic_DNA"/>
</dbReference>
<dbReference type="Gene3D" id="2.60.40.3690">
    <property type="match status" value="1"/>
</dbReference>
<accession>A0ABR8Y9A2</accession>
<dbReference type="InterPro" id="IPR029140">
    <property type="entry name" value="Mfa1_C"/>
</dbReference>
<evidence type="ECO:0000256" key="1">
    <source>
        <dbReference type="SAM" id="SignalP"/>
    </source>
</evidence>
<evidence type="ECO:0000259" key="2">
    <source>
        <dbReference type="Pfam" id="PF15495"/>
    </source>
</evidence>
<keyword evidence="1" id="KW-0732">Signal</keyword>
<dbReference type="RefSeq" id="WP_191764205.1">
    <property type="nucleotide sequence ID" value="NZ_JACSPP010000029.1"/>
</dbReference>
<proteinExistence type="predicted"/>
<feature type="signal peptide" evidence="1">
    <location>
        <begin position="1"/>
        <end position="21"/>
    </location>
</feature>
<sequence length="434" mass="47809">MKRNALTYLLLPFLLALLVTACKDDTLPASPAEEEEAGSGVYVSVVVNTGGSNASRVPTPGEGGDGPQAGTVEESTVHDLNVFFFQGDDGINSDANTEITHCLYFSQDNNNLFGGIGQGDYDAVYYSATEDVSDKLQIGERYNVLVIANAGDLSNNATLQTLGNLRDYQVSETITDDGYFLMSSESDAFIDIKANTPATAEPVSVNIERMTARVDCAWEDDYYEIDNSSAKVKIESAMLVNKYIGDTYAFKRITTSITDNTIEYLGDEIGDNDTPAENYVVDLKTLDDDFTPSATYYANYYPTLSLSENSEWRILDKNVTSTDESGTIYYRLDYTQENVFRVSDGFNVAACCTGIVFKTTYYAGGNTNGAGETRYYSYWIRHAADNNDEISPMEYAIVRNNIYQLEVTGFSVEAVTLTITVVPCDQIENNITFD</sequence>
<evidence type="ECO:0000313" key="3">
    <source>
        <dbReference type="EMBL" id="MBD8040784.1"/>
    </source>
</evidence>
<dbReference type="Pfam" id="PF15495">
    <property type="entry name" value="Fimbrillin_C"/>
    <property type="match status" value="1"/>
</dbReference>
<name>A0ABR8Y9A2_9BACT</name>
<comment type="caution">
    <text evidence="3">The sequence shown here is derived from an EMBL/GenBank/DDBJ whole genome shotgun (WGS) entry which is preliminary data.</text>
</comment>
<evidence type="ECO:0000313" key="4">
    <source>
        <dbReference type="Proteomes" id="UP000620874"/>
    </source>
</evidence>
<feature type="chain" id="PRO_5045911707" evidence="1">
    <location>
        <begin position="22"/>
        <end position="434"/>
    </location>
</feature>
<keyword evidence="4" id="KW-1185">Reference proteome</keyword>
<protein>
    <submittedName>
        <fullName evidence="3">Fimbria major subunit</fullName>
    </submittedName>
</protein>
<feature type="domain" description="Minor fimbrium subunit Mfa1 C-terminal" evidence="2">
    <location>
        <begin position="374"/>
        <end position="414"/>
    </location>
</feature>
<gene>
    <name evidence="3" type="ORF">H9625_10140</name>
</gene>
<dbReference type="Proteomes" id="UP000620874">
    <property type="component" value="Unassembled WGS sequence"/>
</dbReference>
<organism evidence="3 4">
    <name type="scientific">Phocaeicola intestinalis</name>
    <dbReference type="NCBI Taxonomy" id="2762212"/>
    <lineage>
        <taxon>Bacteria</taxon>
        <taxon>Pseudomonadati</taxon>
        <taxon>Bacteroidota</taxon>
        <taxon>Bacteroidia</taxon>
        <taxon>Bacteroidales</taxon>
        <taxon>Bacteroidaceae</taxon>
        <taxon>Phocaeicola</taxon>
    </lineage>
</organism>